<evidence type="ECO:0000256" key="6">
    <source>
        <dbReference type="ARBA" id="ARBA00022825"/>
    </source>
</evidence>
<evidence type="ECO:0000259" key="9">
    <source>
        <dbReference type="PROSITE" id="PS50106"/>
    </source>
</evidence>
<keyword evidence="11" id="KW-1185">Reference proteome</keyword>
<dbReference type="NCBIfam" id="TIGR02037">
    <property type="entry name" value="degP_htrA_DO"/>
    <property type="match status" value="1"/>
</dbReference>
<dbReference type="InterPro" id="IPR001940">
    <property type="entry name" value="Peptidase_S1C"/>
</dbReference>
<dbReference type="GO" id="GO:0006508">
    <property type="term" value="P:proteolysis"/>
    <property type="evidence" value="ECO:0007669"/>
    <property type="project" value="UniProtKB-KW"/>
</dbReference>
<dbReference type="SMART" id="SM00228">
    <property type="entry name" value="PDZ"/>
    <property type="match status" value="2"/>
</dbReference>
<feature type="binding site" evidence="8">
    <location>
        <position position="137"/>
    </location>
    <ligand>
        <name>substrate</name>
    </ligand>
</feature>
<evidence type="ECO:0000313" key="10">
    <source>
        <dbReference type="EMBL" id="QUD90608.1"/>
    </source>
</evidence>
<feature type="active site" description="Charge relay system" evidence="7">
    <location>
        <position position="137"/>
    </location>
</feature>
<dbReference type="GO" id="GO:0004252">
    <property type="term" value="F:serine-type endopeptidase activity"/>
    <property type="evidence" value="ECO:0007669"/>
    <property type="project" value="InterPro"/>
</dbReference>
<evidence type="ECO:0000256" key="5">
    <source>
        <dbReference type="ARBA" id="ARBA00022801"/>
    </source>
</evidence>
<keyword evidence="6" id="KW-0720">Serine protease</keyword>
<dbReference type="Gene3D" id="2.30.42.10">
    <property type="match status" value="2"/>
</dbReference>
<sequence length="497" mass="51372">MNRKGILTGAAMGGALLAAVAVGGWTLGRADVSHAVTPPAPAASAPSSFADIISRVEPAVVSIDVERKAELDPTALWGSSPFLFDSPQDGDDDTPFGFSFRPPFGGQRPGDRATPKVEASGSGFFISAKGYIVTNNHVVEKAEKITVRTNDDKSLTARLVGRDPSTDLAVIKVEGAGYPFVDFENQSKPRVGDWVIAVGNPFNLGGSATAGIVSALSRPKVSGNGYVDYMQIDAPINRGNSGGPTFDVYGRVVGVNTAIFSPSGGSVGIGFDIPADVAQSISRQLIAHGKVTRGYIGASIQDVTREIAESLGVAPDAGALVADVTPSGPSAQAGLGSGDVIVSVNGHRVTSASDLTRQVALAHPGETLRLKVRRDGAEREIMVRSGARPSEAALARLDDQRTADAAPPSEPLGLRLAANPNGGVTIKGVATGSDASGKGLRPGDVILRAGLQRTDSPADFEAAVENARHSGRQFLSVLVDHGGRRRFMALDLADKMG</sequence>
<evidence type="ECO:0000256" key="8">
    <source>
        <dbReference type="PIRSR" id="PIRSR611782-2"/>
    </source>
</evidence>
<comment type="similarity">
    <text evidence="1">Belongs to the peptidase S1C family.</text>
</comment>
<dbReference type="InterPro" id="IPR036034">
    <property type="entry name" value="PDZ_sf"/>
</dbReference>
<dbReference type="KEGG" id="caul:KCG34_12410"/>
<dbReference type="InterPro" id="IPR001478">
    <property type="entry name" value="PDZ"/>
</dbReference>
<feature type="active site" description="Charge relay system" evidence="7">
    <location>
        <position position="241"/>
    </location>
</feature>
<dbReference type="InterPro" id="IPR011782">
    <property type="entry name" value="Pept_S1C_Do"/>
</dbReference>
<reference evidence="10" key="1">
    <citation type="submission" date="2021-04" db="EMBL/GenBank/DDBJ databases">
        <title>The complete genome sequence of Caulobacter sp. S6.</title>
        <authorList>
            <person name="Tang Y."/>
            <person name="Ouyang W."/>
            <person name="Liu Q."/>
            <person name="Huang B."/>
            <person name="Guo Z."/>
            <person name="Lei P."/>
        </authorList>
    </citation>
    <scope>NUCLEOTIDE SEQUENCE</scope>
    <source>
        <strain evidence="10">S6</strain>
    </source>
</reference>
<accession>A0A975G4U6</accession>
<feature type="active site" description="Charge relay system" evidence="7">
    <location>
        <position position="167"/>
    </location>
</feature>
<dbReference type="SUPFAM" id="SSF50494">
    <property type="entry name" value="Trypsin-like serine proteases"/>
    <property type="match status" value="1"/>
</dbReference>
<evidence type="ECO:0000313" key="11">
    <source>
        <dbReference type="Proteomes" id="UP000676409"/>
    </source>
</evidence>
<dbReference type="Gene3D" id="2.40.10.120">
    <property type="match status" value="1"/>
</dbReference>
<protein>
    <submittedName>
        <fullName evidence="10">Do family serine endopeptidase</fullName>
    </submittedName>
</protein>
<evidence type="ECO:0000256" key="1">
    <source>
        <dbReference type="ARBA" id="ARBA00010541"/>
    </source>
</evidence>
<dbReference type="PROSITE" id="PS50106">
    <property type="entry name" value="PDZ"/>
    <property type="match status" value="2"/>
</dbReference>
<name>A0A975G4U6_9CAUL</name>
<organism evidence="10 11">
    <name type="scientific">Phenylobacterium montanum</name>
    <dbReference type="NCBI Taxonomy" id="2823693"/>
    <lineage>
        <taxon>Bacteria</taxon>
        <taxon>Pseudomonadati</taxon>
        <taxon>Pseudomonadota</taxon>
        <taxon>Alphaproteobacteria</taxon>
        <taxon>Caulobacterales</taxon>
        <taxon>Caulobacteraceae</taxon>
        <taxon>Phenylobacterium</taxon>
    </lineage>
</organism>
<keyword evidence="5" id="KW-0378">Hydrolase</keyword>
<dbReference type="PANTHER" id="PTHR22939">
    <property type="entry name" value="SERINE PROTEASE FAMILY S1C HTRA-RELATED"/>
    <property type="match status" value="1"/>
</dbReference>
<feature type="binding site" evidence="8">
    <location>
        <position position="167"/>
    </location>
    <ligand>
        <name>substrate</name>
    </ligand>
</feature>
<dbReference type="PRINTS" id="PR00834">
    <property type="entry name" value="PROTEASES2C"/>
</dbReference>
<keyword evidence="4" id="KW-0677">Repeat</keyword>
<dbReference type="SUPFAM" id="SSF50156">
    <property type="entry name" value="PDZ domain-like"/>
    <property type="match status" value="2"/>
</dbReference>
<evidence type="ECO:0000256" key="7">
    <source>
        <dbReference type="PIRSR" id="PIRSR611782-1"/>
    </source>
</evidence>
<evidence type="ECO:0000256" key="3">
    <source>
        <dbReference type="ARBA" id="ARBA00022729"/>
    </source>
</evidence>
<dbReference type="PANTHER" id="PTHR22939:SF129">
    <property type="entry name" value="SERINE PROTEASE HTRA2, MITOCHONDRIAL"/>
    <property type="match status" value="1"/>
</dbReference>
<dbReference type="Pfam" id="PF13180">
    <property type="entry name" value="PDZ_2"/>
    <property type="match status" value="1"/>
</dbReference>
<evidence type="ECO:0000256" key="2">
    <source>
        <dbReference type="ARBA" id="ARBA00022670"/>
    </source>
</evidence>
<feature type="binding site" evidence="8">
    <location>
        <position position="66"/>
    </location>
    <ligand>
        <name>substrate</name>
    </ligand>
</feature>
<evidence type="ECO:0000256" key="4">
    <source>
        <dbReference type="ARBA" id="ARBA00022737"/>
    </source>
</evidence>
<feature type="binding site" evidence="8">
    <location>
        <begin position="239"/>
        <end position="241"/>
    </location>
    <ligand>
        <name>substrate</name>
    </ligand>
</feature>
<dbReference type="CDD" id="cd10839">
    <property type="entry name" value="cpPDZ1_DegP-like"/>
    <property type="match status" value="1"/>
</dbReference>
<feature type="domain" description="PDZ" evidence="9">
    <location>
        <begin position="285"/>
        <end position="376"/>
    </location>
</feature>
<dbReference type="EMBL" id="CP073078">
    <property type="protein sequence ID" value="QUD90608.1"/>
    <property type="molecule type" value="Genomic_DNA"/>
</dbReference>
<dbReference type="AlphaFoldDB" id="A0A975G4U6"/>
<feature type="domain" description="PDZ" evidence="9">
    <location>
        <begin position="396"/>
        <end position="447"/>
    </location>
</feature>
<dbReference type="InterPro" id="IPR009003">
    <property type="entry name" value="Peptidase_S1_PA"/>
</dbReference>
<dbReference type="Pfam" id="PF13365">
    <property type="entry name" value="Trypsin_2"/>
    <property type="match status" value="1"/>
</dbReference>
<keyword evidence="3" id="KW-0732">Signal</keyword>
<gene>
    <name evidence="10" type="ORF">KCG34_12410</name>
</gene>
<proteinExistence type="inferred from homology"/>
<dbReference type="Proteomes" id="UP000676409">
    <property type="component" value="Chromosome"/>
</dbReference>
<keyword evidence="2" id="KW-0645">Protease</keyword>